<comment type="caution">
    <text evidence="2">The sequence shown here is derived from an EMBL/GenBank/DDBJ whole genome shotgun (WGS) entry which is preliminary data.</text>
</comment>
<feature type="region of interest" description="Disordered" evidence="1">
    <location>
        <begin position="1"/>
        <end position="36"/>
    </location>
</feature>
<evidence type="ECO:0000256" key="1">
    <source>
        <dbReference type="SAM" id="MobiDB-lite"/>
    </source>
</evidence>
<dbReference type="Proteomes" id="UP001383192">
    <property type="component" value="Unassembled WGS sequence"/>
</dbReference>
<gene>
    <name evidence="2" type="ORF">VNI00_017872</name>
</gene>
<dbReference type="EMBL" id="JAYKXP010000194">
    <property type="protein sequence ID" value="KAK7020150.1"/>
    <property type="molecule type" value="Genomic_DNA"/>
</dbReference>
<evidence type="ECO:0000313" key="2">
    <source>
        <dbReference type="EMBL" id="KAK7020150.1"/>
    </source>
</evidence>
<dbReference type="AlphaFoldDB" id="A0AAW0B674"/>
<name>A0AAW0B674_9AGAR</name>
<reference evidence="2 3" key="1">
    <citation type="submission" date="2024-01" db="EMBL/GenBank/DDBJ databases">
        <title>A draft genome for a cacao thread blight-causing isolate of Paramarasmius palmivorus.</title>
        <authorList>
            <person name="Baruah I.K."/>
            <person name="Bukari Y."/>
            <person name="Amoako-Attah I."/>
            <person name="Meinhardt L.W."/>
            <person name="Bailey B.A."/>
            <person name="Cohen S.P."/>
        </authorList>
    </citation>
    <scope>NUCLEOTIDE SEQUENCE [LARGE SCALE GENOMIC DNA]</scope>
    <source>
        <strain evidence="2 3">GH-12</strain>
    </source>
</reference>
<protein>
    <submittedName>
        <fullName evidence="2">Uncharacterized protein</fullName>
    </submittedName>
</protein>
<evidence type="ECO:0000313" key="3">
    <source>
        <dbReference type="Proteomes" id="UP001383192"/>
    </source>
</evidence>
<sequence>MPHPPTTSPACPRQINTPAQPIPVPSKVPKGKDNLNHVEIPKPRIKERERLRRLKELRPVPVPEKEQVKVVVKEMKRKSSVKDLVKSFEEQEKGKVPVWKL</sequence>
<organism evidence="2 3">
    <name type="scientific">Paramarasmius palmivorus</name>
    <dbReference type="NCBI Taxonomy" id="297713"/>
    <lineage>
        <taxon>Eukaryota</taxon>
        <taxon>Fungi</taxon>
        <taxon>Dikarya</taxon>
        <taxon>Basidiomycota</taxon>
        <taxon>Agaricomycotina</taxon>
        <taxon>Agaricomycetes</taxon>
        <taxon>Agaricomycetidae</taxon>
        <taxon>Agaricales</taxon>
        <taxon>Marasmiineae</taxon>
        <taxon>Marasmiaceae</taxon>
        <taxon>Paramarasmius</taxon>
    </lineage>
</organism>
<proteinExistence type="predicted"/>
<keyword evidence="3" id="KW-1185">Reference proteome</keyword>
<accession>A0AAW0B674</accession>